<proteinExistence type="predicted"/>
<sequence>MASATSPADKTAVASSSPAMSPPVITTPLICTASPAGGGPYTARWHQWTTSSSISESDDASDDEGRGNGQLTDSGHASSADSIPAGTVITIRGNDSVLNKPAVSTPVIQTQPLPNVVTAAAPAVDSATTAAAGTPNPAATVATPGSSSTRRPGSETPAREPRSVLSLAAASSLDDLVAQLCISGALSRSGSS</sequence>
<dbReference type="AlphaFoldDB" id="A0A0L0T8J6"/>
<organism evidence="2 3">
    <name type="scientific">Allomyces macrogynus (strain ATCC 38327)</name>
    <name type="common">Allomyces javanicus var. macrogynus</name>
    <dbReference type="NCBI Taxonomy" id="578462"/>
    <lineage>
        <taxon>Eukaryota</taxon>
        <taxon>Fungi</taxon>
        <taxon>Fungi incertae sedis</taxon>
        <taxon>Blastocladiomycota</taxon>
        <taxon>Blastocladiomycetes</taxon>
        <taxon>Blastocladiales</taxon>
        <taxon>Blastocladiaceae</taxon>
        <taxon>Allomyces</taxon>
    </lineage>
</organism>
<protein>
    <submittedName>
        <fullName evidence="2">Uncharacterized protein</fullName>
    </submittedName>
</protein>
<reference evidence="2 3" key="1">
    <citation type="submission" date="2009-11" db="EMBL/GenBank/DDBJ databases">
        <title>Annotation of Allomyces macrogynus ATCC 38327.</title>
        <authorList>
            <consortium name="The Broad Institute Genome Sequencing Platform"/>
            <person name="Russ C."/>
            <person name="Cuomo C."/>
            <person name="Burger G."/>
            <person name="Gray M.W."/>
            <person name="Holland P.W.H."/>
            <person name="King N."/>
            <person name="Lang F.B.F."/>
            <person name="Roger A.J."/>
            <person name="Ruiz-Trillo I."/>
            <person name="Young S.K."/>
            <person name="Zeng Q."/>
            <person name="Gargeya S."/>
            <person name="Fitzgerald M."/>
            <person name="Haas B."/>
            <person name="Abouelleil A."/>
            <person name="Alvarado L."/>
            <person name="Arachchi H.M."/>
            <person name="Berlin A."/>
            <person name="Chapman S.B."/>
            <person name="Gearin G."/>
            <person name="Goldberg J."/>
            <person name="Griggs A."/>
            <person name="Gujja S."/>
            <person name="Hansen M."/>
            <person name="Heiman D."/>
            <person name="Howarth C."/>
            <person name="Larimer J."/>
            <person name="Lui A."/>
            <person name="MacDonald P.J.P."/>
            <person name="McCowen C."/>
            <person name="Montmayeur A."/>
            <person name="Murphy C."/>
            <person name="Neiman D."/>
            <person name="Pearson M."/>
            <person name="Priest M."/>
            <person name="Roberts A."/>
            <person name="Saif S."/>
            <person name="Shea T."/>
            <person name="Sisk P."/>
            <person name="Stolte C."/>
            <person name="Sykes S."/>
            <person name="Wortman J."/>
            <person name="Nusbaum C."/>
            <person name="Birren B."/>
        </authorList>
    </citation>
    <scope>NUCLEOTIDE SEQUENCE [LARGE SCALE GENOMIC DNA]</scope>
    <source>
        <strain evidence="2 3">ATCC 38327</strain>
    </source>
</reference>
<accession>A0A0L0T8J6</accession>
<feature type="compositionally biased region" description="Low complexity" evidence="1">
    <location>
        <begin position="12"/>
        <end position="24"/>
    </location>
</feature>
<gene>
    <name evidence="2" type="ORF">AMAG_15275</name>
</gene>
<evidence type="ECO:0000256" key="1">
    <source>
        <dbReference type="SAM" id="MobiDB-lite"/>
    </source>
</evidence>
<feature type="compositionally biased region" description="Polar residues" evidence="1">
    <location>
        <begin position="69"/>
        <end position="81"/>
    </location>
</feature>
<dbReference type="EMBL" id="GG745369">
    <property type="protein sequence ID" value="KNE71016.1"/>
    <property type="molecule type" value="Genomic_DNA"/>
</dbReference>
<dbReference type="VEuPathDB" id="FungiDB:AMAG_15275"/>
<evidence type="ECO:0000313" key="3">
    <source>
        <dbReference type="Proteomes" id="UP000054350"/>
    </source>
</evidence>
<feature type="region of interest" description="Disordered" evidence="1">
    <location>
        <begin position="125"/>
        <end position="162"/>
    </location>
</feature>
<name>A0A0L0T8J6_ALLM3</name>
<feature type="region of interest" description="Disordered" evidence="1">
    <location>
        <begin position="1"/>
        <end position="87"/>
    </location>
</feature>
<keyword evidence="3" id="KW-1185">Reference proteome</keyword>
<dbReference type="Proteomes" id="UP000054350">
    <property type="component" value="Unassembled WGS sequence"/>
</dbReference>
<evidence type="ECO:0000313" key="2">
    <source>
        <dbReference type="EMBL" id="KNE71016.1"/>
    </source>
</evidence>
<feature type="compositionally biased region" description="Low complexity" evidence="1">
    <location>
        <begin position="125"/>
        <end position="144"/>
    </location>
</feature>
<reference evidence="3" key="2">
    <citation type="submission" date="2009-11" db="EMBL/GenBank/DDBJ databases">
        <title>The Genome Sequence of Allomyces macrogynus strain ATCC 38327.</title>
        <authorList>
            <consortium name="The Broad Institute Genome Sequencing Platform"/>
            <person name="Russ C."/>
            <person name="Cuomo C."/>
            <person name="Shea T."/>
            <person name="Young S.K."/>
            <person name="Zeng Q."/>
            <person name="Koehrsen M."/>
            <person name="Haas B."/>
            <person name="Borodovsky M."/>
            <person name="Guigo R."/>
            <person name="Alvarado L."/>
            <person name="Berlin A."/>
            <person name="Borenstein D."/>
            <person name="Chen Z."/>
            <person name="Engels R."/>
            <person name="Freedman E."/>
            <person name="Gellesch M."/>
            <person name="Goldberg J."/>
            <person name="Griggs A."/>
            <person name="Gujja S."/>
            <person name="Heiman D."/>
            <person name="Hepburn T."/>
            <person name="Howarth C."/>
            <person name="Jen D."/>
            <person name="Larson L."/>
            <person name="Lewis B."/>
            <person name="Mehta T."/>
            <person name="Park D."/>
            <person name="Pearson M."/>
            <person name="Roberts A."/>
            <person name="Saif S."/>
            <person name="Shenoy N."/>
            <person name="Sisk P."/>
            <person name="Stolte C."/>
            <person name="Sykes S."/>
            <person name="Walk T."/>
            <person name="White J."/>
            <person name="Yandava C."/>
            <person name="Burger G."/>
            <person name="Gray M.W."/>
            <person name="Holland P.W.H."/>
            <person name="King N."/>
            <person name="Lang F.B.F."/>
            <person name="Roger A.J."/>
            <person name="Ruiz-Trillo I."/>
            <person name="Lander E."/>
            <person name="Nusbaum C."/>
        </authorList>
    </citation>
    <scope>NUCLEOTIDE SEQUENCE [LARGE SCALE GENOMIC DNA]</scope>
    <source>
        <strain evidence="3">ATCC 38327</strain>
    </source>
</reference>